<gene>
    <name evidence="3" type="ORF">UT77_C0001G0084</name>
</gene>
<dbReference type="CDD" id="cd04179">
    <property type="entry name" value="DPM_DPG-synthase_like"/>
    <property type="match status" value="1"/>
</dbReference>
<dbReference type="SUPFAM" id="SSF53448">
    <property type="entry name" value="Nucleotide-diphospho-sugar transferases"/>
    <property type="match status" value="1"/>
</dbReference>
<organism evidence="3 4">
    <name type="scientific">Candidatus Daviesbacteria bacterium GW2011_GWC2_40_12</name>
    <dbReference type="NCBI Taxonomy" id="1618431"/>
    <lineage>
        <taxon>Bacteria</taxon>
        <taxon>Candidatus Daviesiibacteriota</taxon>
    </lineage>
</organism>
<protein>
    <submittedName>
        <fullName evidence="3">Glycosyl transferase family 2</fullName>
    </submittedName>
</protein>
<dbReference type="InterPro" id="IPR029044">
    <property type="entry name" value="Nucleotide-diphossugar_trans"/>
</dbReference>
<evidence type="ECO:0000256" key="1">
    <source>
        <dbReference type="SAM" id="Phobius"/>
    </source>
</evidence>
<feature type="transmembrane region" description="Helical" evidence="1">
    <location>
        <begin position="134"/>
        <end position="157"/>
    </location>
</feature>
<keyword evidence="3" id="KW-0808">Transferase</keyword>
<dbReference type="Gene3D" id="3.90.550.10">
    <property type="entry name" value="Spore Coat Polysaccharide Biosynthesis Protein SpsA, Chain A"/>
    <property type="match status" value="1"/>
</dbReference>
<keyword evidence="1" id="KW-0812">Transmembrane</keyword>
<name>A0A0G0QR78_9BACT</name>
<dbReference type="EMBL" id="LBYB01000001">
    <property type="protein sequence ID" value="KKR42633.1"/>
    <property type="molecule type" value="Genomic_DNA"/>
</dbReference>
<keyword evidence="1" id="KW-0472">Membrane</keyword>
<dbReference type="PANTHER" id="PTHR48090:SF7">
    <property type="entry name" value="RFBJ PROTEIN"/>
    <property type="match status" value="1"/>
</dbReference>
<dbReference type="Proteomes" id="UP000034881">
    <property type="component" value="Unassembled WGS sequence"/>
</dbReference>
<accession>A0A0G0QR78</accession>
<evidence type="ECO:0000259" key="2">
    <source>
        <dbReference type="Pfam" id="PF00535"/>
    </source>
</evidence>
<evidence type="ECO:0000313" key="4">
    <source>
        <dbReference type="Proteomes" id="UP000034881"/>
    </source>
</evidence>
<comment type="caution">
    <text evidence="3">The sequence shown here is derived from an EMBL/GenBank/DDBJ whole genome shotgun (WGS) entry which is preliminary data.</text>
</comment>
<feature type="domain" description="Glycosyltransferase 2-like" evidence="2">
    <location>
        <begin position="4"/>
        <end position="164"/>
    </location>
</feature>
<dbReference type="GO" id="GO:0016740">
    <property type="term" value="F:transferase activity"/>
    <property type="evidence" value="ECO:0007669"/>
    <property type="project" value="UniProtKB-KW"/>
</dbReference>
<dbReference type="InterPro" id="IPR050256">
    <property type="entry name" value="Glycosyltransferase_2"/>
</dbReference>
<dbReference type="AlphaFoldDB" id="A0A0G0QR78"/>
<proteinExistence type="predicted"/>
<dbReference type="InterPro" id="IPR001173">
    <property type="entry name" value="Glyco_trans_2-like"/>
</dbReference>
<keyword evidence="1" id="KW-1133">Transmembrane helix</keyword>
<sequence length="223" mass="24900">MKISIVIPAYNEAKNIGLVLDSLRREKFPIVVVDDGSKDKTFDIASKYVRTLRDLTVLRHKVNLGKGAALKTGCESAILSGAEGIIIMDSDGQHRVADLPKFIEVLNGGKYDIVFGSRDINMNMPLVRFIGNKVASALISFLFGIYISDLICGFRAFTKTAYRKLNLKSSNYGIETEMVAKVGKLRLKHCEIPVETVYYDKFKGVTILDALGILFDVFIWKIR</sequence>
<dbReference type="Pfam" id="PF00535">
    <property type="entry name" value="Glycos_transf_2"/>
    <property type="match status" value="1"/>
</dbReference>
<reference evidence="3 4" key="1">
    <citation type="journal article" date="2015" name="Nature">
        <title>rRNA introns, odd ribosomes, and small enigmatic genomes across a large radiation of phyla.</title>
        <authorList>
            <person name="Brown C.T."/>
            <person name="Hug L.A."/>
            <person name="Thomas B.C."/>
            <person name="Sharon I."/>
            <person name="Castelle C.J."/>
            <person name="Singh A."/>
            <person name="Wilkins M.J."/>
            <person name="Williams K.H."/>
            <person name="Banfield J.F."/>
        </authorList>
    </citation>
    <scope>NUCLEOTIDE SEQUENCE [LARGE SCALE GENOMIC DNA]</scope>
</reference>
<dbReference type="PANTHER" id="PTHR48090">
    <property type="entry name" value="UNDECAPRENYL-PHOSPHATE 4-DEOXY-4-FORMAMIDO-L-ARABINOSE TRANSFERASE-RELATED"/>
    <property type="match status" value="1"/>
</dbReference>
<evidence type="ECO:0000313" key="3">
    <source>
        <dbReference type="EMBL" id="KKR42633.1"/>
    </source>
</evidence>